<evidence type="ECO:0000313" key="13">
    <source>
        <dbReference type="Proteomes" id="UP000279236"/>
    </source>
</evidence>
<dbReference type="Proteomes" id="UP000279236">
    <property type="component" value="Unassembled WGS sequence"/>
</dbReference>
<evidence type="ECO:0000256" key="7">
    <source>
        <dbReference type="ARBA" id="ARBA00023146"/>
    </source>
</evidence>
<dbReference type="GO" id="GO:0004827">
    <property type="term" value="F:proline-tRNA ligase activity"/>
    <property type="evidence" value="ECO:0007669"/>
    <property type="project" value="UniProtKB-EC"/>
</dbReference>
<evidence type="ECO:0000256" key="1">
    <source>
        <dbReference type="ARBA" id="ARBA00008226"/>
    </source>
</evidence>
<evidence type="ECO:0000256" key="3">
    <source>
        <dbReference type="ARBA" id="ARBA00022598"/>
    </source>
</evidence>
<dbReference type="SUPFAM" id="SSF52954">
    <property type="entry name" value="Class II aaRS ABD-related"/>
    <property type="match status" value="1"/>
</dbReference>
<dbReference type="Pfam" id="PF00587">
    <property type="entry name" value="tRNA-synt_2b"/>
    <property type="match status" value="1"/>
</dbReference>
<dbReference type="GO" id="GO:0017101">
    <property type="term" value="C:aminoacyl-tRNA synthetase multienzyme complex"/>
    <property type="evidence" value="ECO:0007669"/>
    <property type="project" value="TreeGrafter"/>
</dbReference>
<dbReference type="InterPro" id="IPR045864">
    <property type="entry name" value="aa-tRNA-synth_II/BPL/LPL"/>
</dbReference>
<evidence type="ECO:0000256" key="10">
    <source>
        <dbReference type="SAM" id="MobiDB-lite"/>
    </source>
</evidence>
<comment type="caution">
    <text evidence="12">The sequence shown here is derived from an EMBL/GenBank/DDBJ whole genome shotgun (WGS) entry which is preliminary data.</text>
</comment>
<evidence type="ECO:0000256" key="8">
    <source>
        <dbReference type="ARBA" id="ARBA00029731"/>
    </source>
</evidence>
<dbReference type="Pfam" id="PF04073">
    <property type="entry name" value="tRNA_edit"/>
    <property type="match status" value="1"/>
</dbReference>
<dbReference type="InterPro" id="IPR002314">
    <property type="entry name" value="aa-tRNA-synt_IIb"/>
</dbReference>
<dbReference type="Gene3D" id="3.40.50.800">
    <property type="entry name" value="Anticodon-binding domain"/>
    <property type="match status" value="1"/>
</dbReference>
<dbReference type="HAMAP" id="MF_01571">
    <property type="entry name" value="Pro_tRNA_synth_type3"/>
    <property type="match status" value="1"/>
</dbReference>
<dbReference type="PANTHER" id="PTHR43382">
    <property type="entry name" value="PROLYL-TRNA SYNTHETASE"/>
    <property type="match status" value="1"/>
</dbReference>
<dbReference type="InterPro" id="IPR007214">
    <property type="entry name" value="YbaK/aa-tRNA-synth-assoc-dom"/>
</dbReference>
<dbReference type="InterPro" id="IPR002316">
    <property type="entry name" value="Pro-tRNA-ligase_IIa"/>
</dbReference>
<feature type="domain" description="Aminoacyl-transfer RNA synthetases class-II family profile" evidence="11">
    <location>
        <begin position="296"/>
        <end position="555"/>
    </location>
</feature>
<dbReference type="EC" id="6.1.1.15" evidence="2"/>
<keyword evidence="4" id="KW-0547">Nucleotide-binding</keyword>
<protein>
    <recommendedName>
        <fullName evidence="2">proline--tRNA ligase</fullName>
        <ecNumber evidence="2">6.1.1.15</ecNumber>
    </recommendedName>
    <alternativeName>
        <fullName evidence="8">Prolyl-tRNA synthetase</fullName>
    </alternativeName>
</protein>
<dbReference type="FunFam" id="3.30.930.10:FF:000007">
    <property type="entry name" value="Bifunctional glutamate/proline--tRNA ligase"/>
    <property type="match status" value="1"/>
</dbReference>
<evidence type="ECO:0000313" key="12">
    <source>
        <dbReference type="EMBL" id="RSH81823.1"/>
    </source>
</evidence>
<comment type="catalytic activity">
    <reaction evidence="9">
        <text>tRNA(Pro) + L-proline + ATP = L-prolyl-tRNA(Pro) + AMP + diphosphate</text>
        <dbReference type="Rhea" id="RHEA:14305"/>
        <dbReference type="Rhea" id="RHEA-COMP:9700"/>
        <dbReference type="Rhea" id="RHEA-COMP:9702"/>
        <dbReference type="ChEBI" id="CHEBI:30616"/>
        <dbReference type="ChEBI" id="CHEBI:33019"/>
        <dbReference type="ChEBI" id="CHEBI:60039"/>
        <dbReference type="ChEBI" id="CHEBI:78442"/>
        <dbReference type="ChEBI" id="CHEBI:78532"/>
        <dbReference type="ChEBI" id="CHEBI:456215"/>
        <dbReference type="EC" id="6.1.1.15"/>
    </reaction>
</comment>
<dbReference type="InterPro" id="IPR004154">
    <property type="entry name" value="Anticodon-bd"/>
</dbReference>
<dbReference type="AlphaFoldDB" id="A0A427XSN6"/>
<dbReference type="GeneID" id="39592559"/>
<dbReference type="GO" id="GO:0005524">
    <property type="term" value="F:ATP binding"/>
    <property type="evidence" value="ECO:0007669"/>
    <property type="project" value="UniProtKB-KW"/>
</dbReference>
<dbReference type="Gene3D" id="3.30.930.10">
    <property type="entry name" value="Bira Bifunctional Protein, Domain 2"/>
    <property type="match status" value="1"/>
</dbReference>
<dbReference type="SUPFAM" id="SSF55681">
    <property type="entry name" value="Class II aaRS and biotin synthetases"/>
    <property type="match status" value="1"/>
</dbReference>
<keyword evidence="13" id="KW-1185">Reference proteome</keyword>
<dbReference type="InterPro" id="IPR036621">
    <property type="entry name" value="Anticodon-bd_dom_sf"/>
</dbReference>
<dbReference type="Pfam" id="PF03129">
    <property type="entry name" value="HGTP_anticodon"/>
    <property type="match status" value="1"/>
</dbReference>
<dbReference type="PROSITE" id="PS50862">
    <property type="entry name" value="AA_TRNA_LIGASE_II"/>
    <property type="match status" value="1"/>
</dbReference>
<dbReference type="OrthoDB" id="1350766at2759"/>
<evidence type="ECO:0000259" key="11">
    <source>
        <dbReference type="PROSITE" id="PS50862"/>
    </source>
</evidence>
<dbReference type="InterPro" id="IPR006195">
    <property type="entry name" value="aa-tRNA-synth_II"/>
</dbReference>
<dbReference type="Gene3D" id="3.90.960.10">
    <property type="entry name" value="YbaK/aminoacyl-tRNA synthetase-associated domain"/>
    <property type="match status" value="1"/>
</dbReference>
<dbReference type="InterPro" id="IPR033721">
    <property type="entry name" value="ProRS_core_arch_euk"/>
</dbReference>
<accession>A0A427XSN6</accession>
<dbReference type="InterPro" id="IPR016061">
    <property type="entry name" value="Pro-tRNA_ligase_II_C"/>
</dbReference>
<evidence type="ECO:0000256" key="9">
    <source>
        <dbReference type="ARBA" id="ARBA00047671"/>
    </source>
</evidence>
<comment type="similarity">
    <text evidence="1">Belongs to the class-II aminoacyl-tRNA synthetase family.</text>
</comment>
<dbReference type="EMBL" id="RSCE01000006">
    <property type="protein sequence ID" value="RSH81823.1"/>
    <property type="molecule type" value="Genomic_DNA"/>
</dbReference>
<evidence type="ECO:0000256" key="2">
    <source>
        <dbReference type="ARBA" id="ARBA00012831"/>
    </source>
</evidence>
<dbReference type="GO" id="GO:0005737">
    <property type="term" value="C:cytoplasm"/>
    <property type="evidence" value="ECO:0007669"/>
    <property type="project" value="InterPro"/>
</dbReference>
<dbReference type="GO" id="GO:0006433">
    <property type="term" value="P:prolyl-tRNA aminoacylation"/>
    <property type="evidence" value="ECO:0007669"/>
    <property type="project" value="InterPro"/>
</dbReference>
<dbReference type="CDD" id="cd00862">
    <property type="entry name" value="ProRS_anticodon_zinc"/>
    <property type="match status" value="1"/>
</dbReference>
<dbReference type="STRING" id="105984.A0A427XSN6"/>
<organism evidence="12 13">
    <name type="scientific">Apiotrichum porosum</name>
    <dbReference type="NCBI Taxonomy" id="105984"/>
    <lineage>
        <taxon>Eukaryota</taxon>
        <taxon>Fungi</taxon>
        <taxon>Dikarya</taxon>
        <taxon>Basidiomycota</taxon>
        <taxon>Agaricomycotina</taxon>
        <taxon>Tremellomycetes</taxon>
        <taxon>Trichosporonales</taxon>
        <taxon>Trichosporonaceae</taxon>
        <taxon>Apiotrichum</taxon>
    </lineage>
</organism>
<dbReference type="PRINTS" id="PR01046">
    <property type="entry name" value="TRNASYNTHPRO"/>
</dbReference>
<reference evidence="12 13" key="1">
    <citation type="submission" date="2018-11" db="EMBL/GenBank/DDBJ databases">
        <title>Genome sequence of Apiotrichum porosum DSM 27194.</title>
        <authorList>
            <person name="Aliyu H."/>
            <person name="Gorte O."/>
            <person name="Ochsenreither K."/>
        </authorList>
    </citation>
    <scope>NUCLEOTIDE SEQUENCE [LARGE SCALE GENOMIC DNA]</scope>
    <source>
        <strain evidence="12 13">DSM 27194</strain>
    </source>
</reference>
<dbReference type="Pfam" id="PF09180">
    <property type="entry name" value="ProRS-C_1"/>
    <property type="match status" value="1"/>
</dbReference>
<keyword evidence="3" id="KW-0436">Ligase</keyword>
<dbReference type="SUPFAM" id="SSF55826">
    <property type="entry name" value="YbaK/ProRS associated domain"/>
    <property type="match status" value="1"/>
</dbReference>
<dbReference type="Gene3D" id="3.30.110.30">
    <property type="entry name" value="C-terminal domain of ProRS"/>
    <property type="match status" value="1"/>
</dbReference>
<evidence type="ECO:0000256" key="4">
    <source>
        <dbReference type="ARBA" id="ARBA00022741"/>
    </source>
</evidence>
<sequence length="777" mass="85768">MPIRPLAAFFRAARQSRPTASTAYLSHIRYYSSPAKFRAPFTYPSITKFAMAAITDSDILARFGALNLGAAPAVITHEPVKGGAEWRAELDKVGQTGVALTKTLLFKPKTAKTAEPTPVLVLAKEDTETSSGLIGSLLQLKELRLASEDLIKQVIPSAASKDDVSAFALPSPVPSTIFLLLDSTLASSTEQYAVHLTASSSTVLLKGTDIKAYLESISSPEAVRVVDFAELKAAAPAPAAKAAPAAKKAPAAAAPAKKDEDLYEMAIQYKKNEDFSGWYTDVLIKGEMLDYYDISGCYILRPSSYNIWQAIQTFFDAEIKKTGVNDCYFPMFVSRARLEKEKDHIEGFAPEVAWVTRAGQSELEEHIAIRPTSETVMYPYYAKWIKSHRDLPLKLNQWNSVVRWEFKNPQPFLRTREFLWQEGHTAFLEKHEADEEVLVMLELYRQIYENLLAVPVIKGKKSENEKFAGADYTTTVEGFIPTTGRGIQGGTSHHLGQNFSKMFDITVEDPKADAAARASGKDTKVHVFQNSWGFSTRSIGVAVMTHGDDQGLVLPPKVALQQVVVVPVGLSKGEGKNAPIYDACAKLAAELSAAGIRAHADLREGYTPGWKFNDWEMRGVPLRLELGPRDIAAKSALAVRRYDNHKESYPLEDIVNVVNKSLEDIQAAMYTRALENFNKSVRKTLVWDDVVPTLDSKCAIVIPWCEDPQCEDDIKDRSKSQANAGEAEDSKAPSAGAKSLCIPFDQDRFGPFPEGEKQQCIQCGKKAKSWTLFGRSY</sequence>
<evidence type="ECO:0000256" key="5">
    <source>
        <dbReference type="ARBA" id="ARBA00022840"/>
    </source>
</evidence>
<evidence type="ECO:0000256" key="6">
    <source>
        <dbReference type="ARBA" id="ARBA00022917"/>
    </source>
</evidence>
<proteinExistence type="inferred from homology"/>
<dbReference type="InterPro" id="IPR004499">
    <property type="entry name" value="Pro-tRNA-ligase_IIa_arc-type"/>
</dbReference>
<dbReference type="CDD" id="cd00778">
    <property type="entry name" value="ProRS_core_arch_euk"/>
    <property type="match status" value="1"/>
</dbReference>
<dbReference type="RefSeq" id="XP_028476278.1">
    <property type="nucleotide sequence ID" value="XM_028623345.1"/>
</dbReference>
<dbReference type="GO" id="GO:0002161">
    <property type="term" value="F:aminoacyl-tRNA deacylase activity"/>
    <property type="evidence" value="ECO:0007669"/>
    <property type="project" value="InterPro"/>
</dbReference>
<dbReference type="FunFam" id="3.40.50.800:FF:000005">
    <property type="entry name" value="bifunctional glutamate/proline--tRNA ligase"/>
    <property type="match status" value="1"/>
</dbReference>
<dbReference type="SUPFAM" id="SSF64586">
    <property type="entry name" value="C-terminal domain of ProRS"/>
    <property type="match status" value="1"/>
</dbReference>
<dbReference type="NCBIfam" id="TIGR00408">
    <property type="entry name" value="proS_fam_I"/>
    <property type="match status" value="1"/>
</dbReference>
<dbReference type="FunFam" id="3.30.110.30:FF:000001">
    <property type="entry name" value="Bifunctional glutamate/proline--tRNA ligase"/>
    <property type="match status" value="1"/>
</dbReference>
<dbReference type="InterPro" id="IPR017449">
    <property type="entry name" value="Pro-tRNA_synth_II"/>
</dbReference>
<dbReference type="SMART" id="SM00946">
    <property type="entry name" value="ProRS-C_1"/>
    <property type="match status" value="1"/>
</dbReference>
<name>A0A427XSN6_9TREE</name>
<keyword evidence="5" id="KW-0067">ATP-binding</keyword>
<dbReference type="PANTHER" id="PTHR43382:SF2">
    <property type="entry name" value="BIFUNCTIONAL GLUTAMATE_PROLINE--TRNA LIGASE"/>
    <property type="match status" value="1"/>
</dbReference>
<dbReference type="InterPro" id="IPR036754">
    <property type="entry name" value="YbaK/aa-tRNA-synt-asso_dom_sf"/>
</dbReference>
<gene>
    <name evidence="12" type="ORF">EHS24_008016</name>
</gene>
<keyword evidence="6" id="KW-0648">Protein biosynthesis</keyword>
<keyword evidence="7" id="KW-0030">Aminoacyl-tRNA synthetase</keyword>
<feature type="region of interest" description="Disordered" evidence="10">
    <location>
        <begin position="713"/>
        <end position="738"/>
    </location>
</feature>